<dbReference type="AlphaFoldDB" id="A0A1T1CZ99"/>
<name>A0A1T1CZ99_9SYNE</name>
<comment type="caution">
    <text evidence="1">The sequence shown here is derived from an EMBL/GenBank/DDBJ whole genome shotgun (WGS) entry which is preliminary data.</text>
</comment>
<evidence type="ECO:0008006" key="3">
    <source>
        <dbReference type="Google" id="ProtNLM"/>
    </source>
</evidence>
<dbReference type="SUPFAM" id="SSF103511">
    <property type="entry name" value="Chlorophyll a-b binding protein"/>
    <property type="match status" value="1"/>
</dbReference>
<proteinExistence type="predicted"/>
<sequence>MTSTSFSFPANSNHQWFQETAAAQIRQERLAKAEKLNGRVAMLGFLLAVLTEAL</sequence>
<dbReference type="EMBL" id="MWLE01000092">
    <property type="protein sequence ID" value="OOV33945.1"/>
    <property type="molecule type" value="Genomic_DNA"/>
</dbReference>
<accession>A0A1T1CZ99</accession>
<organism evidence="1 2">
    <name type="scientific">Candidatus Synechococcus spongiarum LMB bulk15N</name>
    <dbReference type="NCBI Taxonomy" id="1943583"/>
    <lineage>
        <taxon>Bacteria</taxon>
        <taxon>Bacillati</taxon>
        <taxon>Cyanobacteriota</taxon>
        <taxon>Cyanophyceae</taxon>
        <taxon>Synechococcales</taxon>
        <taxon>Synechococcaceae</taxon>
        <taxon>Synechococcus</taxon>
    </lineage>
</organism>
<feature type="non-terminal residue" evidence="1">
    <location>
        <position position="54"/>
    </location>
</feature>
<evidence type="ECO:0000313" key="1">
    <source>
        <dbReference type="EMBL" id="OOV33945.1"/>
    </source>
</evidence>
<reference evidence="1 2" key="1">
    <citation type="submission" date="2017-02" db="EMBL/GenBank/DDBJ databases">
        <title>Draft Genome Sequences of 'Candidatus Synechococcus spongiarum', Cyanobacterial Symbionts of the Mediterranean Sponge Aplysina aerophoba from two locations.</title>
        <authorList>
            <person name="Slaby B.M."/>
            <person name="Hentschel U."/>
        </authorList>
    </citation>
    <scope>NUCLEOTIDE SEQUENCE [LARGE SCALE GENOMIC DNA]</scope>
    <source>
        <strain evidence="1">LMB bulk15N</strain>
    </source>
</reference>
<evidence type="ECO:0000313" key="2">
    <source>
        <dbReference type="Proteomes" id="UP000242590"/>
    </source>
</evidence>
<dbReference type="OrthoDB" id="559434at2"/>
<dbReference type="RefSeq" id="WP_143325364.1">
    <property type="nucleotide sequence ID" value="NZ_MWLE01000092.1"/>
</dbReference>
<protein>
    <recommendedName>
        <fullName evidence="3">High light inducible protein</fullName>
    </recommendedName>
</protein>
<gene>
    <name evidence="1" type="ORF">BV53_06650</name>
</gene>
<dbReference type="Proteomes" id="UP000242590">
    <property type="component" value="Unassembled WGS sequence"/>
</dbReference>